<dbReference type="PANTHER" id="PTHR28006">
    <property type="entry name" value="MONOPOLIN COMPLEX SUBUNIT CSM1"/>
    <property type="match status" value="1"/>
</dbReference>
<gene>
    <name evidence="3" type="ORF">SEPMUDRAFT_149055</name>
</gene>
<accession>M3CJG9</accession>
<dbReference type="InterPro" id="IPR038608">
    <property type="entry name" value="Csm1/Pcs1_C_sf"/>
</dbReference>
<feature type="compositionally biased region" description="Basic and acidic residues" evidence="1">
    <location>
        <begin position="113"/>
        <end position="124"/>
    </location>
</feature>
<keyword evidence="4" id="KW-1185">Reference proteome</keyword>
<reference evidence="3 4" key="1">
    <citation type="journal article" date="2012" name="PLoS Pathog.">
        <title>Diverse lifestyles and strategies of plant pathogenesis encoded in the genomes of eighteen Dothideomycetes fungi.</title>
        <authorList>
            <person name="Ohm R.A."/>
            <person name="Feau N."/>
            <person name="Henrissat B."/>
            <person name="Schoch C.L."/>
            <person name="Horwitz B.A."/>
            <person name="Barry K.W."/>
            <person name="Condon B.J."/>
            <person name="Copeland A.C."/>
            <person name="Dhillon B."/>
            <person name="Glaser F."/>
            <person name="Hesse C.N."/>
            <person name="Kosti I."/>
            <person name="LaButti K."/>
            <person name="Lindquist E.A."/>
            <person name="Lucas S."/>
            <person name="Salamov A.A."/>
            <person name="Bradshaw R.E."/>
            <person name="Ciuffetti L."/>
            <person name="Hamelin R.C."/>
            <person name="Kema G.H.J."/>
            <person name="Lawrence C."/>
            <person name="Scott J.A."/>
            <person name="Spatafora J.W."/>
            <person name="Turgeon B.G."/>
            <person name="de Wit P.J.G.M."/>
            <person name="Zhong S."/>
            <person name="Goodwin S.B."/>
            <person name="Grigoriev I.V."/>
        </authorList>
    </citation>
    <scope>NUCLEOTIDE SEQUENCE [LARGE SCALE GENOMIC DNA]</scope>
    <source>
        <strain evidence="3 4">SO2202</strain>
    </source>
</reference>
<dbReference type="EMBL" id="KB456263">
    <property type="protein sequence ID" value="EMF13933.1"/>
    <property type="molecule type" value="Genomic_DNA"/>
</dbReference>
<dbReference type="HOGENOM" id="CLU_029214_2_0_1"/>
<protein>
    <recommendedName>
        <fullName evidence="2">Monopolin complex subunit Csm1/Pcs1 C-terminal domain-containing protein</fullName>
    </recommendedName>
</protein>
<dbReference type="GO" id="GO:0034506">
    <property type="term" value="C:chromosome, centromeric core domain"/>
    <property type="evidence" value="ECO:0007669"/>
    <property type="project" value="TreeGrafter"/>
</dbReference>
<dbReference type="GO" id="GO:0033551">
    <property type="term" value="C:monopolin complex"/>
    <property type="evidence" value="ECO:0007669"/>
    <property type="project" value="InterPro"/>
</dbReference>
<dbReference type="InterPro" id="IPR020981">
    <property type="entry name" value="Csm1/Pcs1_C"/>
</dbReference>
<dbReference type="FunFam" id="3.90.1150.80:FF:000001">
    <property type="entry name" value="Chromosome segregation protein (Pcs1)"/>
    <property type="match status" value="1"/>
</dbReference>
<dbReference type="OrthoDB" id="2431049at2759"/>
<feature type="domain" description="Monopolin complex subunit Csm1/Pcs1 C-terminal" evidence="2">
    <location>
        <begin position="398"/>
        <end position="494"/>
    </location>
</feature>
<feature type="compositionally biased region" description="Basic residues" evidence="1">
    <location>
        <begin position="127"/>
        <end position="136"/>
    </location>
</feature>
<dbReference type="Gene3D" id="3.90.1150.80">
    <property type="match status" value="1"/>
</dbReference>
<organism evidence="3 4">
    <name type="scientific">Sphaerulina musiva (strain SO2202)</name>
    <name type="common">Poplar stem canker fungus</name>
    <name type="synonym">Septoria musiva</name>
    <dbReference type="NCBI Taxonomy" id="692275"/>
    <lineage>
        <taxon>Eukaryota</taxon>
        <taxon>Fungi</taxon>
        <taxon>Dikarya</taxon>
        <taxon>Ascomycota</taxon>
        <taxon>Pezizomycotina</taxon>
        <taxon>Dothideomycetes</taxon>
        <taxon>Dothideomycetidae</taxon>
        <taxon>Mycosphaerellales</taxon>
        <taxon>Mycosphaerellaceae</taxon>
        <taxon>Sphaerulina</taxon>
    </lineage>
</organism>
<dbReference type="eggNOG" id="ENOG502R6WM">
    <property type="taxonomic scope" value="Eukaryota"/>
</dbReference>
<evidence type="ECO:0000313" key="4">
    <source>
        <dbReference type="Proteomes" id="UP000016931"/>
    </source>
</evidence>
<dbReference type="Pfam" id="PF12539">
    <property type="entry name" value="Csm1"/>
    <property type="match status" value="1"/>
</dbReference>
<feature type="compositionally biased region" description="Basic and acidic residues" evidence="1">
    <location>
        <begin position="236"/>
        <end position="249"/>
    </location>
</feature>
<dbReference type="OMA" id="SDNLYDC"/>
<evidence type="ECO:0000256" key="1">
    <source>
        <dbReference type="SAM" id="MobiDB-lite"/>
    </source>
</evidence>
<feature type="compositionally biased region" description="Low complexity" evidence="1">
    <location>
        <begin position="29"/>
        <end position="38"/>
    </location>
</feature>
<dbReference type="GeneID" id="27902448"/>
<feature type="region of interest" description="Disordered" evidence="1">
    <location>
        <begin position="1"/>
        <end position="249"/>
    </location>
</feature>
<dbReference type="GO" id="GO:0051315">
    <property type="term" value="P:attachment of mitotic spindle microtubules to kinetochore"/>
    <property type="evidence" value="ECO:0007669"/>
    <property type="project" value="TreeGrafter"/>
</dbReference>
<proteinExistence type="predicted"/>
<evidence type="ECO:0000313" key="3">
    <source>
        <dbReference type="EMBL" id="EMF13933.1"/>
    </source>
</evidence>
<dbReference type="Proteomes" id="UP000016931">
    <property type="component" value="Unassembled WGS sequence"/>
</dbReference>
<feature type="compositionally biased region" description="Acidic residues" evidence="1">
    <location>
        <begin position="156"/>
        <end position="171"/>
    </location>
</feature>
<evidence type="ECO:0000259" key="2">
    <source>
        <dbReference type="Pfam" id="PF12539"/>
    </source>
</evidence>
<name>M3CJG9_SPHMS</name>
<dbReference type="GO" id="GO:0072686">
    <property type="term" value="C:mitotic spindle"/>
    <property type="evidence" value="ECO:0007669"/>
    <property type="project" value="TreeGrafter"/>
</dbReference>
<feature type="region of interest" description="Disordered" evidence="1">
    <location>
        <begin position="302"/>
        <end position="322"/>
    </location>
</feature>
<feature type="compositionally biased region" description="Acidic residues" evidence="1">
    <location>
        <begin position="79"/>
        <end position="91"/>
    </location>
</feature>
<dbReference type="InterPro" id="IPR040349">
    <property type="entry name" value="Csm1/Pcs1"/>
</dbReference>
<dbReference type="GO" id="GO:0005730">
    <property type="term" value="C:nucleolus"/>
    <property type="evidence" value="ECO:0007669"/>
    <property type="project" value="TreeGrafter"/>
</dbReference>
<dbReference type="AlphaFoldDB" id="M3CJG9"/>
<dbReference type="GO" id="GO:0045144">
    <property type="term" value="P:meiotic sister chromatid segregation"/>
    <property type="evidence" value="ECO:0007669"/>
    <property type="project" value="TreeGrafter"/>
</dbReference>
<sequence length="516" mass="56750">MPPRTKVHAAAGAADSEDELDVLSTNAPKRATTSTAKMSKAKTAVRRVSASKAVATKRKAATRQPRTALKDKTNLQDGNETEEVDDFDADDAAVKPKAKRAKTAATRNNAKGPPDEVAAREPVKKATGAKRGRPAKRVPSPEPMVTIPETQPDPQYMEDVEQSIELDPENMDIEREPTPPPARKFAQRAPSVPVQPLLPRPSARTDPLQPRPSGRAASAQPSYPTARSREGSANAPERRGGDPELRRLLHDMTKKYENLHLKYESLEDIGKRSAESNFEKLKRASDQKAKDAQELIAALRKELAEAKQSSSSASSETTGMQKQITNLEATNEKTSAECNALKEKLKVSENEVKSLEAKLNAARQQISNTAQETKMLEAAAKKNSSISVNQSESQKEAKMKENLYADLTGLIISGVRRHEGEDVYNCIQTGRNGTLQFHLSVGNDATTPNPKTPSGLSHEEAEFAYEPVLDESRDRELLELLPDYLSEEICFPRNHAQRFYGKVVESMTKKIVVEDD</sequence>
<dbReference type="CDD" id="cd23787">
    <property type="entry name" value="RWD_CSM1"/>
    <property type="match status" value="1"/>
</dbReference>
<dbReference type="GO" id="GO:1990644">
    <property type="term" value="F:microtubule site clamp"/>
    <property type="evidence" value="ECO:0007669"/>
    <property type="project" value="TreeGrafter"/>
</dbReference>
<dbReference type="PANTHER" id="PTHR28006:SF1">
    <property type="entry name" value="MONOPOLIN COMPLEX SUBUNIT CSM1"/>
    <property type="match status" value="1"/>
</dbReference>
<dbReference type="STRING" id="692275.M3CJG9"/>
<dbReference type="RefSeq" id="XP_016762054.1">
    <property type="nucleotide sequence ID" value="XM_016905311.1"/>
</dbReference>